<proteinExistence type="predicted"/>
<evidence type="ECO:0000256" key="1">
    <source>
        <dbReference type="SAM" id="SignalP"/>
    </source>
</evidence>
<gene>
    <name evidence="3" type="primary">LOC101864417</name>
</gene>
<evidence type="ECO:0000313" key="3">
    <source>
        <dbReference type="RefSeq" id="XP_005108358.2"/>
    </source>
</evidence>
<feature type="chain" id="PRO_5047276694" evidence="1">
    <location>
        <begin position="22"/>
        <end position="517"/>
    </location>
</feature>
<dbReference type="GeneID" id="101864417"/>
<name>A0ABM0K478_APLCA</name>
<organism evidence="2 3">
    <name type="scientific">Aplysia californica</name>
    <name type="common">California sea hare</name>
    <dbReference type="NCBI Taxonomy" id="6500"/>
    <lineage>
        <taxon>Eukaryota</taxon>
        <taxon>Metazoa</taxon>
        <taxon>Spiralia</taxon>
        <taxon>Lophotrochozoa</taxon>
        <taxon>Mollusca</taxon>
        <taxon>Gastropoda</taxon>
        <taxon>Heterobranchia</taxon>
        <taxon>Euthyneura</taxon>
        <taxon>Tectipleura</taxon>
        <taxon>Aplysiida</taxon>
        <taxon>Aplysioidea</taxon>
        <taxon>Aplysiidae</taxon>
        <taxon>Aplysia</taxon>
    </lineage>
</organism>
<accession>A0ABM0K478</accession>
<evidence type="ECO:0000313" key="2">
    <source>
        <dbReference type="Proteomes" id="UP000694888"/>
    </source>
</evidence>
<sequence>MASFRICGILLLLGAAQFCQSIVFDGILPLGDDGHLHDIISRRENGATNSEENQEVTTQSWLTILEIRREFDSGRVKFSIRYKAPGGLRVTGVWHDPREPMASKKINTTTPSDQPEAVLESQFETTPRSDEIVTLFLKTSLAGYNLRLQNALSGDKVQTSDFANKPFLVSPAGDIVYEAGEDTVFQVTHPPYLPFTSYRYGSEPHLNVDLSLVNLQTGVFQAGYQTKPGFLTVRRGIPTLYNQTDTMTLKTSEFPTSGLMRFYLLTQTQNPEDLLTEAQVGVKKILRPSSQGGPFPSGYISILDSEQLAGRTTEEEDTTFCRVGGFRCQIFCYAVGTGLANISLGRLDEDGEIMQEKIGNVGPELAVVGESVPETPDPNSRSRSFVCRVTNDQGTTRRRVFRTRFVVDPVVLYDESGAFRLNETTVEIRCTIKADPQPSVNMSVSRETGSSPYLRPPIATQVRQDVWAYSVFVTYGDDVKGNVTGGYCTGAQKKGKNPNLTAYYLNYLWLRDERNPL</sequence>
<dbReference type="RefSeq" id="XP_005108358.2">
    <property type="nucleotide sequence ID" value="XM_005108301.3"/>
</dbReference>
<dbReference type="Proteomes" id="UP000694888">
    <property type="component" value="Unplaced"/>
</dbReference>
<keyword evidence="2" id="KW-1185">Reference proteome</keyword>
<keyword evidence="1" id="KW-0732">Signal</keyword>
<reference evidence="3" key="1">
    <citation type="submission" date="2025-08" db="UniProtKB">
        <authorList>
            <consortium name="RefSeq"/>
        </authorList>
    </citation>
    <scope>IDENTIFICATION</scope>
</reference>
<protein>
    <submittedName>
        <fullName evidence="3">Uncharacterized protein LOC101864417</fullName>
    </submittedName>
</protein>
<feature type="signal peptide" evidence="1">
    <location>
        <begin position="1"/>
        <end position="21"/>
    </location>
</feature>